<proteinExistence type="predicted"/>
<evidence type="ECO:0000313" key="3">
    <source>
        <dbReference type="Proteomes" id="UP001528411"/>
    </source>
</evidence>
<organism evidence="2 3">
    <name type="scientific">Psychrosphaera algicola</name>
    <dbReference type="NCBI Taxonomy" id="3023714"/>
    <lineage>
        <taxon>Bacteria</taxon>
        <taxon>Pseudomonadati</taxon>
        <taxon>Pseudomonadota</taxon>
        <taxon>Gammaproteobacteria</taxon>
        <taxon>Alteromonadales</taxon>
        <taxon>Pseudoalteromonadaceae</taxon>
        <taxon>Psychrosphaera</taxon>
    </lineage>
</organism>
<sequence>MKQQYKLTLAALFAVTFISACSSDDDNKDDNTDVEIIVETTPSNAVVQTIAPDYTSSELVMVTGDDAQVSTGYQVKDKSDFTVSAYNNEVFHIGRFGIDTIEKFASDNLDVATWSYSTQDDLDTTSRNPYAIAFASDQKAYLLRYGSPTVWIVNPQATQAEDFKIGELDLSAYAENNSAQTPSPSSAVITDGKLFIAMQRIDDSWNAQSAYVAVFDTATDAEIETNASSTDSVMGIPVNGVNPLENSLVAFGDEVFITSRDSYSSFDLSGSMIEAIDTDTFALREVLTASDITDNTAANIKASVVVDADTGFFFVSQSVYEPSYHEVSALYQFNPTTGEINTQTVAGSGEEAINAIAYDANGYLWIAVGSNTTPGLDILDLETGELYGERLLTDLNPAVIAILED</sequence>
<dbReference type="Proteomes" id="UP001528411">
    <property type="component" value="Unassembled WGS sequence"/>
</dbReference>
<dbReference type="EMBL" id="JAQOMS010000002">
    <property type="protein sequence ID" value="MDC2890110.1"/>
    <property type="molecule type" value="Genomic_DNA"/>
</dbReference>
<feature type="chain" id="PRO_5046196384" evidence="1">
    <location>
        <begin position="23"/>
        <end position="405"/>
    </location>
</feature>
<keyword evidence="1" id="KW-0732">Signal</keyword>
<dbReference type="RefSeq" id="WP_272181402.1">
    <property type="nucleotide sequence ID" value="NZ_JAQOMS010000002.1"/>
</dbReference>
<feature type="signal peptide" evidence="1">
    <location>
        <begin position="1"/>
        <end position="22"/>
    </location>
</feature>
<gene>
    <name evidence="2" type="ORF">PN838_16750</name>
</gene>
<accession>A0ABT5FEY1</accession>
<name>A0ABT5FEY1_9GAMM</name>
<evidence type="ECO:0000313" key="2">
    <source>
        <dbReference type="EMBL" id="MDC2890110.1"/>
    </source>
</evidence>
<comment type="caution">
    <text evidence="2">The sequence shown here is derived from an EMBL/GenBank/DDBJ whole genome shotgun (WGS) entry which is preliminary data.</text>
</comment>
<evidence type="ECO:0000256" key="1">
    <source>
        <dbReference type="SAM" id="SignalP"/>
    </source>
</evidence>
<keyword evidence="3" id="KW-1185">Reference proteome</keyword>
<dbReference type="PROSITE" id="PS51257">
    <property type="entry name" value="PROKAR_LIPOPROTEIN"/>
    <property type="match status" value="1"/>
</dbReference>
<dbReference type="SUPFAM" id="SSF101898">
    <property type="entry name" value="NHL repeat"/>
    <property type="match status" value="1"/>
</dbReference>
<protein>
    <submittedName>
        <fullName evidence="2">Cadherin repeat domain-containing protein</fullName>
    </submittedName>
</protein>
<reference evidence="2 3" key="1">
    <citation type="submission" date="2023-01" db="EMBL/GenBank/DDBJ databases">
        <title>Psychrosphaera sp. nov., isolated from marine algae.</title>
        <authorList>
            <person name="Bayburt H."/>
            <person name="Choi B.J."/>
            <person name="Kim J.M."/>
            <person name="Choi D.G."/>
            <person name="Jeon C.O."/>
        </authorList>
    </citation>
    <scope>NUCLEOTIDE SEQUENCE [LARGE SCALE GENOMIC DNA]</scope>
    <source>
        <strain evidence="2 3">G1-22</strain>
    </source>
</reference>